<evidence type="ECO:0008006" key="3">
    <source>
        <dbReference type="Google" id="ProtNLM"/>
    </source>
</evidence>
<reference evidence="1" key="1">
    <citation type="journal article" date="2012" name="Nature">
        <title>The tomato genome sequence provides insights into fleshy fruit evolution.</title>
        <authorList>
            <consortium name="Tomato Genome Consortium"/>
        </authorList>
    </citation>
    <scope>NUCLEOTIDE SEQUENCE [LARGE SCALE GENOMIC DNA]</scope>
    <source>
        <strain evidence="1">cv. Heinz 1706</strain>
    </source>
</reference>
<accession>A0A3Q7JUR0</accession>
<dbReference type="Gene3D" id="3.10.10.10">
    <property type="entry name" value="HIV Type 1 Reverse Transcriptase, subunit A, domain 1"/>
    <property type="match status" value="1"/>
</dbReference>
<dbReference type="InterPro" id="IPR043128">
    <property type="entry name" value="Rev_trsase/Diguanyl_cyclase"/>
</dbReference>
<dbReference type="InParanoid" id="A0A3Q7JUR0"/>
<keyword evidence="2" id="KW-1185">Reference proteome</keyword>
<organism evidence="1">
    <name type="scientific">Solanum lycopersicum</name>
    <name type="common">Tomato</name>
    <name type="synonym">Lycopersicon esculentum</name>
    <dbReference type="NCBI Taxonomy" id="4081"/>
    <lineage>
        <taxon>Eukaryota</taxon>
        <taxon>Viridiplantae</taxon>
        <taxon>Streptophyta</taxon>
        <taxon>Embryophyta</taxon>
        <taxon>Tracheophyta</taxon>
        <taxon>Spermatophyta</taxon>
        <taxon>Magnoliopsida</taxon>
        <taxon>eudicotyledons</taxon>
        <taxon>Gunneridae</taxon>
        <taxon>Pentapetalae</taxon>
        <taxon>asterids</taxon>
        <taxon>lamiids</taxon>
        <taxon>Solanales</taxon>
        <taxon>Solanaceae</taxon>
        <taxon>Solanoideae</taxon>
        <taxon>Solaneae</taxon>
        <taxon>Solanum</taxon>
        <taxon>Solanum subgen. Lycopersicon</taxon>
    </lineage>
</organism>
<dbReference type="SUPFAM" id="SSF56672">
    <property type="entry name" value="DNA/RNA polymerases"/>
    <property type="match status" value="1"/>
</dbReference>
<name>A0A3Q7JUR0_SOLLC</name>
<evidence type="ECO:0000313" key="1">
    <source>
        <dbReference type="EnsemblPlants" id="Solyc12g035366.1.1"/>
    </source>
</evidence>
<reference evidence="1" key="2">
    <citation type="submission" date="2019-01" db="UniProtKB">
        <authorList>
            <consortium name="EnsemblPlants"/>
        </authorList>
    </citation>
    <scope>IDENTIFICATION</scope>
    <source>
        <strain evidence="1">cv. Heinz 1706</strain>
    </source>
</reference>
<dbReference type="Gene3D" id="3.30.70.270">
    <property type="match status" value="1"/>
</dbReference>
<dbReference type="PANTHER" id="PTHR24559">
    <property type="entry name" value="TRANSPOSON TY3-I GAG-POL POLYPROTEIN"/>
    <property type="match status" value="1"/>
</dbReference>
<dbReference type="PANTHER" id="PTHR24559:SF448">
    <property type="entry name" value="RNA-DIRECTED DNA POLYMERASE"/>
    <property type="match status" value="1"/>
</dbReference>
<proteinExistence type="predicted"/>
<sequence>MEMKSSGASFHLENGEKNLWGRLVNPQAKGVLSHYTDVFAQPKSLPPTRPLSYYSLKPGTSLVSLRPYKYNYYQKEEVEKQIEETLRSVISSKVDLRVGYHQIRIKPKDLLQTAFRTHVGYYEFTVMLFGITNASVTIQALINQFRFLIENPTPTTFRALRGILGLTRYYSMSATMTSFAGP</sequence>
<dbReference type="AlphaFoldDB" id="A0A3Q7JUR0"/>
<evidence type="ECO:0000313" key="2">
    <source>
        <dbReference type="Proteomes" id="UP000004994"/>
    </source>
</evidence>
<protein>
    <recommendedName>
        <fullName evidence="3">Reverse transcriptase domain-containing protein</fullName>
    </recommendedName>
</protein>
<dbReference type="STRING" id="4081.A0A3Q7JUR0"/>
<dbReference type="Proteomes" id="UP000004994">
    <property type="component" value="Chromosome 12"/>
</dbReference>
<dbReference type="InterPro" id="IPR043502">
    <property type="entry name" value="DNA/RNA_pol_sf"/>
</dbReference>
<dbReference type="Gramene" id="Solyc12g035366.1.1">
    <property type="protein sequence ID" value="Solyc12g035366.1.1"/>
    <property type="gene ID" value="Solyc12g035366.1"/>
</dbReference>
<dbReference type="InterPro" id="IPR053134">
    <property type="entry name" value="RNA-dir_DNA_polymerase"/>
</dbReference>
<dbReference type="EnsemblPlants" id="Solyc12g035366.1.1">
    <property type="protein sequence ID" value="Solyc12g035366.1.1"/>
    <property type="gene ID" value="Solyc12g035366.1"/>
</dbReference>